<dbReference type="Gene3D" id="3.30.160.60">
    <property type="entry name" value="Classic Zinc Finger"/>
    <property type="match status" value="1"/>
</dbReference>
<dbReference type="SMART" id="SM00184">
    <property type="entry name" value="RING"/>
    <property type="match status" value="1"/>
</dbReference>
<dbReference type="SUPFAM" id="SSF57850">
    <property type="entry name" value="RING/U-box"/>
    <property type="match status" value="1"/>
</dbReference>
<keyword evidence="2 4" id="KW-0863">Zinc-finger</keyword>
<gene>
    <name evidence="7" type="ORF">BSTOLATCC_MIC3587</name>
</gene>
<dbReference type="Proteomes" id="UP001162131">
    <property type="component" value="Unassembled WGS sequence"/>
</dbReference>
<dbReference type="Pfam" id="PF00643">
    <property type="entry name" value="zf-B_box"/>
    <property type="match status" value="1"/>
</dbReference>
<name>A0AAU9IAU5_9CILI</name>
<protein>
    <recommendedName>
        <fullName evidence="6">RING-type domain-containing protein</fullName>
    </recommendedName>
</protein>
<comment type="caution">
    <text evidence="7">The sequence shown here is derived from an EMBL/GenBank/DDBJ whole genome shotgun (WGS) entry which is preliminary data.</text>
</comment>
<evidence type="ECO:0000256" key="5">
    <source>
        <dbReference type="SAM" id="MobiDB-lite"/>
    </source>
</evidence>
<dbReference type="SUPFAM" id="SSF57845">
    <property type="entry name" value="B-box zinc-binding domain"/>
    <property type="match status" value="1"/>
</dbReference>
<feature type="compositionally biased region" description="Polar residues" evidence="5">
    <location>
        <begin position="1"/>
        <end position="22"/>
    </location>
</feature>
<dbReference type="AlphaFoldDB" id="A0AAU9IAU5"/>
<evidence type="ECO:0000313" key="8">
    <source>
        <dbReference type="Proteomes" id="UP001162131"/>
    </source>
</evidence>
<proteinExistence type="predicted"/>
<keyword evidence="8" id="KW-1185">Reference proteome</keyword>
<dbReference type="EMBL" id="CAJZBQ010000004">
    <property type="protein sequence ID" value="CAG9311297.1"/>
    <property type="molecule type" value="Genomic_DNA"/>
</dbReference>
<accession>A0AAU9IAU5</accession>
<sequence>MGCNHSIDSIPNQNKKPSSHVRSQTFSSYSSQSNDGASSPFSRVLDIYEETQVESRKLRDELSSCVQMTESSISNLSKSFQHFTKVFSKKNLHNYSMYQEDLECAVCGLPYNTLEEKPIELPCEHTFCLKCLKKDYAVNGTITCIIDMTEFDIDPMSLEENGQLKTFVDSSDEPLYCEDHILPLTKLCSKDKKLLCSLCESEHHGHIIYNLGSSDKDEKLKIDELLTKWKKSAESYVSTLKDRVQEFEKCTVKAKQEEKTIRETIETHIAEVKQARKSIIDKINEAAMNYIEALSESSKKIFSIAPSGELKDASDRLNGEISKAEGFLRDFDSKTNGEKLERLKNWDMDVPNELNPPDLSSLISINSKLQEIKDFYSLILSEAIYSKDIKL</sequence>
<feature type="domain" description="RING-type" evidence="6">
    <location>
        <begin position="104"/>
        <end position="147"/>
    </location>
</feature>
<dbReference type="InterPro" id="IPR017907">
    <property type="entry name" value="Znf_RING_CS"/>
</dbReference>
<dbReference type="Gene3D" id="3.30.40.10">
    <property type="entry name" value="Zinc/RING finger domain, C3HC4 (zinc finger)"/>
    <property type="match status" value="1"/>
</dbReference>
<organism evidence="7 8">
    <name type="scientific">Blepharisma stoltei</name>
    <dbReference type="NCBI Taxonomy" id="1481888"/>
    <lineage>
        <taxon>Eukaryota</taxon>
        <taxon>Sar</taxon>
        <taxon>Alveolata</taxon>
        <taxon>Ciliophora</taxon>
        <taxon>Postciliodesmatophora</taxon>
        <taxon>Heterotrichea</taxon>
        <taxon>Heterotrichida</taxon>
        <taxon>Blepharismidae</taxon>
        <taxon>Blepharisma</taxon>
    </lineage>
</organism>
<reference evidence="7" key="1">
    <citation type="submission" date="2021-09" db="EMBL/GenBank/DDBJ databases">
        <authorList>
            <consortium name="AG Swart"/>
            <person name="Singh M."/>
            <person name="Singh A."/>
            <person name="Seah K."/>
            <person name="Emmerich C."/>
        </authorList>
    </citation>
    <scope>NUCLEOTIDE SEQUENCE</scope>
    <source>
        <strain evidence="7">ATCC30299</strain>
    </source>
</reference>
<feature type="compositionally biased region" description="Low complexity" evidence="5">
    <location>
        <begin position="23"/>
        <end position="33"/>
    </location>
</feature>
<keyword evidence="3" id="KW-0862">Zinc</keyword>
<dbReference type="PANTHER" id="PTHR24103">
    <property type="entry name" value="E3 UBIQUITIN-PROTEIN LIGASE TRIM"/>
    <property type="match status" value="1"/>
</dbReference>
<dbReference type="GO" id="GO:0008270">
    <property type="term" value="F:zinc ion binding"/>
    <property type="evidence" value="ECO:0007669"/>
    <property type="project" value="UniProtKB-KW"/>
</dbReference>
<dbReference type="InterPro" id="IPR013083">
    <property type="entry name" value="Znf_RING/FYVE/PHD"/>
</dbReference>
<feature type="region of interest" description="Disordered" evidence="5">
    <location>
        <begin position="1"/>
        <end position="39"/>
    </location>
</feature>
<keyword evidence="1" id="KW-0479">Metal-binding</keyword>
<evidence type="ECO:0000256" key="1">
    <source>
        <dbReference type="ARBA" id="ARBA00022723"/>
    </source>
</evidence>
<evidence type="ECO:0000313" key="7">
    <source>
        <dbReference type="EMBL" id="CAG9311297.1"/>
    </source>
</evidence>
<dbReference type="Pfam" id="PF13445">
    <property type="entry name" value="zf-RING_UBOX"/>
    <property type="match status" value="1"/>
</dbReference>
<dbReference type="PROSITE" id="PS00518">
    <property type="entry name" value="ZF_RING_1"/>
    <property type="match status" value="1"/>
</dbReference>
<evidence type="ECO:0000256" key="2">
    <source>
        <dbReference type="ARBA" id="ARBA00022771"/>
    </source>
</evidence>
<dbReference type="InterPro" id="IPR027370">
    <property type="entry name" value="Znf-RING_euk"/>
</dbReference>
<evidence type="ECO:0000256" key="3">
    <source>
        <dbReference type="ARBA" id="ARBA00022833"/>
    </source>
</evidence>
<evidence type="ECO:0000256" key="4">
    <source>
        <dbReference type="PROSITE-ProRule" id="PRU00175"/>
    </source>
</evidence>
<evidence type="ECO:0000259" key="6">
    <source>
        <dbReference type="PROSITE" id="PS50089"/>
    </source>
</evidence>
<dbReference type="InterPro" id="IPR050143">
    <property type="entry name" value="TRIM/RBCC"/>
</dbReference>
<dbReference type="InterPro" id="IPR001841">
    <property type="entry name" value="Znf_RING"/>
</dbReference>
<dbReference type="PROSITE" id="PS50089">
    <property type="entry name" value="ZF_RING_2"/>
    <property type="match status" value="1"/>
</dbReference>
<dbReference type="InterPro" id="IPR000315">
    <property type="entry name" value="Znf_B-box"/>
</dbReference>